<evidence type="ECO:0000313" key="6">
    <source>
        <dbReference type="Proteomes" id="UP000231259"/>
    </source>
</evidence>
<name>A0A2G8R504_9RHOB</name>
<reference evidence="5 6" key="1">
    <citation type="submission" date="2013-09" db="EMBL/GenBank/DDBJ databases">
        <title>Genome sequencing of Phaeobacter antarcticus sp. nov. SM1211.</title>
        <authorList>
            <person name="Zhang X.-Y."/>
            <person name="Liu C."/>
            <person name="Chen X.-L."/>
            <person name="Xie B.-B."/>
            <person name="Qin Q.-L."/>
            <person name="Rong J.-C."/>
            <person name="Zhang Y.-Z."/>
        </authorList>
    </citation>
    <scope>NUCLEOTIDE SEQUENCE [LARGE SCALE GENOMIC DNA]</scope>
    <source>
        <strain evidence="5 6">SM1211</strain>
    </source>
</reference>
<dbReference type="Pfam" id="PF13545">
    <property type="entry name" value="HTH_Crp_2"/>
    <property type="match status" value="1"/>
</dbReference>
<dbReference type="CDD" id="cd00038">
    <property type="entry name" value="CAP_ED"/>
    <property type="match status" value="1"/>
</dbReference>
<evidence type="ECO:0000313" key="5">
    <source>
        <dbReference type="EMBL" id="PIL16238.1"/>
    </source>
</evidence>
<accession>A0A2G8R504</accession>
<dbReference type="InterPro" id="IPR036390">
    <property type="entry name" value="WH_DNA-bd_sf"/>
</dbReference>
<proteinExistence type="predicted"/>
<dbReference type="SUPFAM" id="SSF46785">
    <property type="entry name" value="Winged helix' DNA-binding domain"/>
    <property type="match status" value="1"/>
</dbReference>
<keyword evidence="3" id="KW-0804">Transcription</keyword>
<gene>
    <name evidence="5" type="ORF">P775_25085</name>
</gene>
<sequence>MDSETLEYMQRFKVGELVVEPGTPLMSEGSNAPQLYTALSGMGLRYKLLEDGRRQVISFVFPGDFLGLQSGVMREMTHSVEATTNMRLCVFDRSELFNMFRHMPGRGFDLTWLAATQERFLGEAMTSIGQKSATERIAWAMSRVFRHLQAMGEGKGKSVPMPYRQQDLADALGLSLVHTNKTLARMREKQLMSWSDGLLTVSDIEALEELGLVEDDGVASRPLM</sequence>
<dbReference type="Gene3D" id="2.60.120.10">
    <property type="entry name" value="Jelly Rolls"/>
    <property type="match status" value="1"/>
</dbReference>
<keyword evidence="1" id="KW-0805">Transcription regulation</keyword>
<dbReference type="Gene3D" id="1.10.10.10">
    <property type="entry name" value="Winged helix-like DNA-binding domain superfamily/Winged helix DNA-binding domain"/>
    <property type="match status" value="1"/>
</dbReference>
<dbReference type="SUPFAM" id="SSF51206">
    <property type="entry name" value="cAMP-binding domain-like"/>
    <property type="match status" value="1"/>
</dbReference>
<feature type="domain" description="HTH crp-type" evidence="4">
    <location>
        <begin position="131"/>
        <end position="205"/>
    </location>
</feature>
<keyword evidence="2" id="KW-0238">DNA-binding</keyword>
<dbReference type="GO" id="GO:0006355">
    <property type="term" value="P:regulation of DNA-templated transcription"/>
    <property type="evidence" value="ECO:0007669"/>
    <property type="project" value="InterPro"/>
</dbReference>
<evidence type="ECO:0000256" key="3">
    <source>
        <dbReference type="ARBA" id="ARBA00023163"/>
    </source>
</evidence>
<dbReference type="Pfam" id="PF00027">
    <property type="entry name" value="cNMP_binding"/>
    <property type="match status" value="1"/>
</dbReference>
<evidence type="ECO:0000259" key="4">
    <source>
        <dbReference type="PROSITE" id="PS51063"/>
    </source>
</evidence>
<dbReference type="PROSITE" id="PS51063">
    <property type="entry name" value="HTH_CRP_2"/>
    <property type="match status" value="1"/>
</dbReference>
<dbReference type="InterPro" id="IPR012318">
    <property type="entry name" value="HTH_CRP"/>
</dbReference>
<evidence type="ECO:0000256" key="2">
    <source>
        <dbReference type="ARBA" id="ARBA00023125"/>
    </source>
</evidence>
<evidence type="ECO:0000256" key="1">
    <source>
        <dbReference type="ARBA" id="ARBA00023015"/>
    </source>
</evidence>
<keyword evidence="6" id="KW-1185">Reference proteome</keyword>
<dbReference type="AlphaFoldDB" id="A0A2G8R504"/>
<comment type="caution">
    <text evidence="5">The sequence shown here is derived from an EMBL/GenBank/DDBJ whole genome shotgun (WGS) entry which is preliminary data.</text>
</comment>
<protein>
    <recommendedName>
        <fullName evidence="4">HTH crp-type domain-containing protein</fullName>
    </recommendedName>
</protein>
<dbReference type="InterPro" id="IPR014710">
    <property type="entry name" value="RmlC-like_jellyroll"/>
</dbReference>
<dbReference type="InterPro" id="IPR018490">
    <property type="entry name" value="cNMP-bd_dom_sf"/>
</dbReference>
<dbReference type="GO" id="GO:0003677">
    <property type="term" value="F:DNA binding"/>
    <property type="evidence" value="ECO:0007669"/>
    <property type="project" value="UniProtKB-KW"/>
</dbReference>
<organism evidence="5 6">
    <name type="scientific">Puniceibacterium antarcticum</name>
    <dbReference type="NCBI Taxonomy" id="1206336"/>
    <lineage>
        <taxon>Bacteria</taxon>
        <taxon>Pseudomonadati</taxon>
        <taxon>Pseudomonadota</taxon>
        <taxon>Alphaproteobacteria</taxon>
        <taxon>Rhodobacterales</taxon>
        <taxon>Paracoccaceae</taxon>
        <taxon>Puniceibacterium</taxon>
    </lineage>
</organism>
<dbReference type="EMBL" id="AWWI01000173">
    <property type="protein sequence ID" value="PIL16238.1"/>
    <property type="molecule type" value="Genomic_DNA"/>
</dbReference>
<dbReference type="Proteomes" id="UP000231259">
    <property type="component" value="Unassembled WGS sequence"/>
</dbReference>
<dbReference type="InterPro" id="IPR036388">
    <property type="entry name" value="WH-like_DNA-bd_sf"/>
</dbReference>
<dbReference type="InterPro" id="IPR000595">
    <property type="entry name" value="cNMP-bd_dom"/>
</dbReference>